<name>A0ABQ4MES4_9BACL</name>
<dbReference type="SUPFAM" id="SSF90123">
    <property type="entry name" value="ABC transporter transmembrane region"/>
    <property type="match status" value="1"/>
</dbReference>
<dbReference type="Gene3D" id="1.20.1560.10">
    <property type="entry name" value="ABC transporter type 1, transmembrane domain"/>
    <property type="match status" value="1"/>
</dbReference>
<comment type="caution">
    <text evidence="11">The sequence shown here is derived from an EMBL/GenBank/DDBJ whole genome shotgun (WGS) entry which is preliminary data.</text>
</comment>
<feature type="transmembrane region" description="Helical" evidence="8">
    <location>
        <begin position="30"/>
        <end position="54"/>
    </location>
</feature>
<evidence type="ECO:0000259" key="9">
    <source>
        <dbReference type="PROSITE" id="PS50893"/>
    </source>
</evidence>
<evidence type="ECO:0000256" key="1">
    <source>
        <dbReference type="ARBA" id="ARBA00004651"/>
    </source>
</evidence>
<dbReference type="PANTHER" id="PTHR43394">
    <property type="entry name" value="ATP-DEPENDENT PERMEASE MDL1, MITOCHONDRIAL"/>
    <property type="match status" value="1"/>
</dbReference>
<keyword evidence="3" id="KW-0547">Nucleotide-binding</keyword>
<evidence type="ECO:0000256" key="5">
    <source>
        <dbReference type="ARBA" id="ARBA00022989"/>
    </source>
</evidence>
<dbReference type="PROSITE" id="PS00211">
    <property type="entry name" value="ABC_TRANSPORTER_1"/>
    <property type="match status" value="1"/>
</dbReference>
<dbReference type="GO" id="GO:0005524">
    <property type="term" value="F:ATP binding"/>
    <property type="evidence" value="ECO:0007669"/>
    <property type="project" value="UniProtKB-KW"/>
</dbReference>
<evidence type="ECO:0000313" key="11">
    <source>
        <dbReference type="EMBL" id="GIP54478.1"/>
    </source>
</evidence>
<organism evidence="11 12">
    <name type="scientific">Paenibacillus vini</name>
    <dbReference type="NCBI Taxonomy" id="1476024"/>
    <lineage>
        <taxon>Bacteria</taxon>
        <taxon>Bacillati</taxon>
        <taxon>Bacillota</taxon>
        <taxon>Bacilli</taxon>
        <taxon>Bacillales</taxon>
        <taxon>Paenibacillaceae</taxon>
        <taxon>Paenibacillus</taxon>
    </lineage>
</organism>
<dbReference type="InterPro" id="IPR011527">
    <property type="entry name" value="ABC1_TM_dom"/>
</dbReference>
<dbReference type="InterPro" id="IPR003439">
    <property type="entry name" value="ABC_transporter-like_ATP-bd"/>
</dbReference>
<evidence type="ECO:0000256" key="2">
    <source>
        <dbReference type="ARBA" id="ARBA00022692"/>
    </source>
</evidence>
<feature type="transmembrane region" description="Helical" evidence="8">
    <location>
        <begin position="285"/>
        <end position="303"/>
    </location>
</feature>
<feature type="transmembrane region" description="Helical" evidence="8">
    <location>
        <begin position="172"/>
        <end position="192"/>
    </location>
</feature>
<dbReference type="RefSeq" id="WP_213655751.1">
    <property type="nucleotide sequence ID" value="NZ_BOSL01000011.1"/>
</dbReference>
<keyword evidence="6 8" id="KW-0472">Membrane</keyword>
<keyword evidence="2 8" id="KW-0812">Transmembrane</keyword>
<reference evidence="11 12" key="1">
    <citation type="submission" date="2021-03" db="EMBL/GenBank/DDBJ databases">
        <title>Antimicrobial resistance genes in bacteria isolated from Japanese honey, and their potential for conferring macrolide and lincosamide resistance in the American foulbrood pathogen Paenibacillus larvae.</title>
        <authorList>
            <person name="Okamoto M."/>
            <person name="Kumagai M."/>
            <person name="Kanamori H."/>
            <person name="Takamatsu D."/>
        </authorList>
    </citation>
    <scope>NUCLEOTIDE SEQUENCE [LARGE SCALE GENOMIC DNA]</scope>
    <source>
        <strain evidence="11 12">J42TS3</strain>
    </source>
</reference>
<evidence type="ECO:0000259" key="10">
    <source>
        <dbReference type="PROSITE" id="PS50929"/>
    </source>
</evidence>
<dbReference type="InterPro" id="IPR003593">
    <property type="entry name" value="AAA+_ATPase"/>
</dbReference>
<dbReference type="Proteomes" id="UP000679992">
    <property type="component" value="Unassembled WGS sequence"/>
</dbReference>
<dbReference type="Pfam" id="PF00005">
    <property type="entry name" value="ABC_tran"/>
    <property type="match status" value="1"/>
</dbReference>
<evidence type="ECO:0000256" key="8">
    <source>
        <dbReference type="SAM" id="Phobius"/>
    </source>
</evidence>
<evidence type="ECO:0000256" key="7">
    <source>
        <dbReference type="SAM" id="MobiDB-lite"/>
    </source>
</evidence>
<feature type="region of interest" description="Disordered" evidence="7">
    <location>
        <begin position="336"/>
        <end position="365"/>
    </location>
</feature>
<dbReference type="EMBL" id="BOSL01000011">
    <property type="protein sequence ID" value="GIP54478.1"/>
    <property type="molecule type" value="Genomic_DNA"/>
</dbReference>
<accession>A0ABQ4MES4</accession>
<comment type="subcellular location">
    <subcellularLocation>
        <location evidence="1">Cell membrane</location>
        <topology evidence="1">Multi-pass membrane protein</topology>
    </subcellularLocation>
</comment>
<dbReference type="SMART" id="SM00382">
    <property type="entry name" value="AAA"/>
    <property type="match status" value="1"/>
</dbReference>
<dbReference type="InterPro" id="IPR036640">
    <property type="entry name" value="ABC1_TM_sf"/>
</dbReference>
<feature type="domain" description="ABC transmembrane type-1" evidence="10">
    <location>
        <begin position="37"/>
        <end position="317"/>
    </location>
</feature>
<protein>
    <submittedName>
        <fullName evidence="11">ABC transporter ATP-binding protein</fullName>
    </submittedName>
</protein>
<dbReference type="PROSITE" id="PS50929">
    <property type="entry name" value="ABC_TM1F"/>
    <property type="match status" value="1"/>
</dbReference>
<feature type="transmembrane region" description="Helical" evidence="8">
    <location>
        <begin position="74"/>
        <end position="95"/>
    </location>
</feature>
<sequence>MITDDKVKSPANPSSTVWSAFRRLVGYAGLYRAGFMAAIVLLAAKLVVDIGFATVQKLFIDTITSSDTDALTRVTVICGIACAIIIVCLIFQHYFRFTVHFRMAWDLRSRLFDRSNRLSFQEVQSMHSGDLSSRNNKDVNSAMSMVSSVVYELFYNLLLTLVSFIYLARSDVWIALLALGSGPVVFFCSRFFDRKLRNLSVDIFAREAGLRALLQEVVQGMTVVRAFGMEDAILNRYVKERAELGILQRKRTVLVGLLWQTSAFINNVVMVVCAGMIAYSALGGGMSAGGVLAFVILIGRVQWPFVHMSQTWGAVQEALGASDRVFEILDKETENESGGERAVQREERQKRIERGERQAPYFRNASTGDHNQPALMLKDVHFAHKISADDPQQALFEGLNLQVNAGETVAVVGPSGSGKSTLVRLCCGLYQPDQGSVSLHGVCLRESLDQGRGLATYVPQIPYLFAGTIGDNIAFGTEGKSEEEIRMAAGLAGADDFIMKLPDGYATHIGEHGASLSGGQKQRIAIARAFLREAPLLLLDEATSALDNETESLVQRSLDVLMQKRTTLVIAHRLSTVLDADRILVMEKGWIVEEGTHKSLLEQQGLYAKLYRIQFQESDMPKEAV</sequence>
<keyword evidence="5 8" id="KW-1133">Transmembrane helix</keyword>
<feature type="domain" description="ABC transporter" evidence="9">
    <location>
        <begin position="375"/>
        <end position="613"/>
    </location>
</feature>
<dbReference type="SUPFAM" id="SSF52540">
    <property type="entry name" value="P-loop containing nucleoside triphosphate hydrolases"/>
    <property type="match status" value="1"/>
</dbReference>
<dbReference type="InterPro" id="IPR027417">
    <property type="entry name" value="P-loop_NTPase"/>
</dbReference>
<keyword evidence="4 11" id="KW-0067">ATP-binding</keyword>
<dbReference type="PROSITE" id="PS50893">
    <property type="entry name" value="ABC_TRANSPORTER_2"/>
    <property type="match status" value="1"/>
</dbReference>
<keyword evidence="12" id="KW-1185">Reference proteome</keyword>
<feature type="compositionally biased region" description="Basic and acidic residues" evidence="7">
    <location>
        <begin position="336"/>
        <end position="357"/>
    </location>
</feature>
<dbReference type="Pfam" id="PF00664">
    <property type="entry name" value="ABC_membrane"/>
    <property type="match status" value="1"/>
</dbReference>
<evidence type="ECO:0000256" key="3">
    <source>
        <dbReference type="ARBA" id="ARBA00022741"/>
    </source>
</evidence>
<dbReference type="CDD" id="cd07346">
    <property type="entry name" value="ABC_6TM_exporters"/>
    <property type="match status" value="1"/>
</dbReference>
<dbReference type="InterPro" id="IPR017871">
    <property type="entry name" value="ABC_transporter-like_CS"/>
</dbReference>
<evidence type="ECO:0000313" key="12">
    <source>
        <dbReference type="Proteomes" id="UP000679992"/>
    </source>
</evidence>
<evidence type="ECO:0000256" key="4">
    <source>
        <dbReference type="ARBA" id="ARBA00022840"/>
    </source>
</evidence>
<dbReference type="InterPro" id="IPR039421">
    <property type="entry name" value="Type_1_exporter"/>
</dbReference>
<proteinExistence type="predicted"/>
<dbReference type="PANTHER" id="PTHR43394:SF1">
    <property type="entry name" value="ATP-BINDING CASSETTE SUB-FAMILY B MEMBER 10, MITOCHONDRIAL"/>
    <property type="match status" value="1"/>
</dbReference>
<dbReference type="Gene3D" id="3.40.50.300">
    <property type="entry name" value="P-loop containing nucleotide triphosphate hydrolases"/>
    <property type="match status" value="1"/>
</dbReference>
<evidence type="ECO:0000256" key="6">
    <source>
        <dbReference type="ARBA" id="ARBA00023136"/>
    </source>
</evidence>
<feature type="transmembrane region" description="Helical" evidence="8">
    <location>
        <begin position="142"/>
        <end position="166"/>
    </location>
</feature>
<gene>
    <name evidence="11" type="ORF">J42TS3_35130</name>
</gene>